<gene>
    <name evidence="1" type="ORF">B5J94_12995</name>
</gene>
<name>A0A1V4GM77_MORLA</name>
<dbReference type="EMBL" id="MXAN01000109">
    <property type="protein sequence ID" value="OPH33518.1"/>
    <property type="molecule type" value="Genomic_DNA"/>
</dbReference>
<evidence type="ECO:0000313" key="1">
    <source>
        <dbReference type="EMBL" id="OPH33518.1"/>
    </source>
</evidence>
<evidence type="ECO:0000313" key="2">
    <source>
        <dbReference type="Proteomes" id="UP000191025"/>
    </source>
</evidence>
<comment type="caution">
    <text evidence="1">The sequence shown here is derived from an EMBL/GenBank/DDBJ whole genome shotgun (WGS) entry which is preliminary data.</text>
</comment>
<proteinExistence type="predicted"/>
<sequence>MIVSGFCKKDLPKQVFVMAVMVQKVMLQRKLFVVSLSNHDGFPTRRHSSGRTENLVWHTF</sequence>
<dbReference type="Proteomes" id="UP000191025">
    <property type="component" value="Unassembled WGS sequence"/>
</dbReference>
<organism evidence="1 2">
    <name type="scientific">Moraxella lacunata</name>
    <dbReference type="NCBI Taxonomy" id="477"/>
    <lineage>
        <taxon>Bacteria</taxon>
        <taxon>Pseudomonadati</taxon>
        <taxon>Pseudomonadota</taxon>
        <taxon>Gammaproteobacteria</taxon>
        <taxon>Moraxellales</taxon>
        <taxon>Moraxellaceae</taxon>
        <taxon>Moraxella</taxon>
    </lineage>
</organism>
<protein>
    <submittedName>
        <fullName evidence="1">Uncharacterized protein</fullName>
    </submittedName>
</protein>
<reference evidence="2" key="1">
    <citation type="submission" date="2017-03" db="EMBL/GenBank/DDBJ databases">
        <title>Draft genome sequence of Moraxella equi CCUG 4950T type strain.</title>
        <authorList>
            <person name="Salva-Serra F."/>
            <person name="Engstrom-Jakobsson H."/>
            <person name="Thorell K."/>
            <person name="Jaen-Luchoro D."/>
            <person name="Gonzales-Siles L."/>
            <person name="Karlsson R."/>
            <person name="Yazdan S."/>
            <person name="Boulund F."/>
            <person name="Johnning A."/>
            <person name="Engstrand L."/>
            <person name="Kristiansson E."/>
            <person name="Moore E."/>
        </authorList>
    </citation>
    <scope>NUCLEOTIDE SEQUENCE [LARGE SCALE GENOMIC DNA]</scope>
    <source>
        <strain evidence="2">CCUG 4441</strain>
    </source>
</reference>
<dbReference type="AlphaFoldDB" id="A0A1V4GM77"/>
<accession>A0A1V4GM77</accession>